<reference evidence="2" key="1">
    <citation type="submission" date="2017-03" db="EMBL/GenBank/DDBJ databases">
        <title>Phytopthora megakarya and P. palmivora, two closely related causual agents of cacao black pod achieved similar genome size and gene model numbers by different mechanisms.</title>
        <authorList>
            <person name="Ali S."/>
            <person name="Shao J."/>
            <person name="Larry D.J."/>
            <person name="Kronmiller B."/>
            <person name="Shen D."/>
            <person name="Strem M.D."/>
            <person name="Melnick R.L."/>
            <person name="Guiltinan M.J."/>
            <person name="Tyler B.M."/>
            <person name="Meinhardt L.W."/>
            <person name="Bailey B.A."/>
        </authorList>
    </citation>
    <scope>NUCLEOTIDE SEQUENCE [LARGE SCALE GENOMIC DNA]</scope>
    <source>
        <strain evidence="2">zdho120</strain>
    </source>
</reference>
<keyword evidence="1" id="KW-0547">Nucleotide-binding</keyword>
<accession>A0A225US83</accession>
<sequence>MNDLNYEKKNDTVANRHYISRFLRSGEERRSTECGAWKLPGETKKCCCIEGKVKLPPRREAPRKLRLLFNNTVFMKFIREYNNVSAFTSI</sequence>
<evidence type="ECO:0000313" key="1">
    <source>
        <dbReference type="EMBL" id="OWY95944.1"/>
    </source>
</evidence>
<protein>
    <submittedName>
        <fullName evidence="1">Helitron helicase</fullName>
    </submittedName>
</protein>
<dbReference type="EMBL" id="NBNE01012282">
    <property type="protein sequence ID" value="OWY95944.1"/>
    <property type="molecule type" value="Genomic_DNA"/>
</dbReference>
<comment type="caution">
    <text evidence="1">The sequence shown here is derived from an EMBL/GenBank/DDBJ whole genome shotgun (WGS) entry which is preliminary data.</text>
</comment>
<proteinExistence type="predicted"/>
<evidence type="ECO:0000313" key="2">
    <source>
        <dbReference type="Proteomes" id="UP000198211"/>
    </source>
</evidence>
<keyword evidence="1" id="KW-0347">Helicase</keyword>
<keyword evidence="2" id="KW-1185">Reference proteome</keyword>
<name>A0A225US83_9STRA</name>
<organism evidence="1 2">
    <name type="scientific">Phytophthora megakarya</name>
    <dbReference type="NCBI Taxonomy" id="4795"/>
    <lineage>
        <taxon>Eukaryota</taxon>
        <taxon>Sar</taxon>
        <taxon>Stramenopiles</taxon>
        <taxon>Oomycota</taxon>
        <taxon>Peronosporomycetes</taxon>
        <taxon>Peronosporales</taxon>
        <taxon>Peronosporaceae</taxon>
        <taxon>Phytophthora</taxon>
    </lineage>
</organism>
<dbReference type="AlphaFoldDB" id="A0A225US83"/>
<dbReference type="GO" id="GO:0004386">
    <property type="term" value="F:helicase activity"/>
    <property type="evidence" value="ECO:0007669"/>
    <property type="project" value="UniProtKB-KW"/>
</dbReference>
<keyword evidence="1" id="KW-0378">Hydrolase</keyword>
<keyword evidence="1" id="KW-0067">ATP-binding</keyword>
<dbReference type="Proteomes" id="UP000198211">
    <property type="component" value="Unassembled WGS sequence"/>
</dbReference>
<gene>
    <name evidence="1" type="ORF">PHMEG_00033912</name>
</gene>